<feature type="compositionally biased region" description="Basic and acidic residues" evidence="11">
    <location>
        <begin position="105"/>
        <end position="123"/>
    </location>
</feature>
<dbReference type="GO" id="GO:0005576">
    <property type="term" value="C:extracellular region"/>
    <property type="evidence" value="ECO:0007669"/>
    <property type="project" value="UniProtKB-SubCell"/>
</dbReference>
<proteinExistence type="inferred from homology"/>
<evidence type="ECO:0000256" key="5">
    <source>
        <dbReference type="ARBA" id="ARBA00022801"/>
    </source>
</evidence>
<comment type="similarity">
    <text evidence="9">Belongs to the peptidase S1 family. CLIP subfamily.</text>
</comment>
<dbReference type="InterPro" id="IPR018114">
    <property type="entry name" value="TRYPSIN_HIS"/>
</dbReference>
<accession>A0ABD2P3J9</accession>
<dbReference type="PRINTS" id="PR00722">
    <property type="entry name" value="CHYMOTRYPSIN"/>
</dbReference>
<dbReference type="InterPro" id="IPR001254">
    <property type="entry name" value="Trypsin_dom"/>
</dbReference>
<evidence type="ECO:0000256" key="12">
    <source>
        <dbReference type="SAM" id="SignalP"/>
    </source>
</evidence>
<evidence type="ECO:0000256" key="8">
    <source>
        <dbReference type="ARBA" id="ARBA00023157"/>
    </source>
</evidence>
<keyword evidence="7" id="KW-0865">Zymogen</keyword>
<name>A0ABD2P3J9_9CUCU</name>
<evidence type="ECO:0000256" key="7">
    <source>
        <dbReference type="ARBA" id="ARBA00023145"/>
    </source>
</evidence>
<dbReference type="Proteomes" id="UP001516400">
    <property type="component" value="Unassembled WGS sequence"/>
</dbReference>
<dbReference type="InterPro" id="IPR043504">
    <property type="entry name" value="Peptidase_S1_PA_chymotrypsin"/>
</dbReference>
<keyword evidence="6 10" id="KW-0720">Serine protease</keyword>
<dbReference type="SMART" id="SM00020">
    <property type="entry name" value="Tryp_SPc"/>
    <property type="match status" value="1"/>
</dbReference>
<evidence type="ECO:0000256" key="10">
    <source>
        <dbReference type="RuleBase" id="RU363034"/>
    </source>
</evidence>
<dbReference type="PANTHER" id="PTHR24256">
    <property type="entry name" value="TRYPTASE-RELATED"/>
    <property type="match status" value="1"/>
</dbReference>
<comment type="caution">
    <text evidence="14">The sequence shown here is derived from an EMBL/GenBank/DDBJ whole genome shotgun (WGS) entry which is preliminary data.</text>
</comment>
<dbReference type="EMBL" id="JABFTP020000185">
    <property type="protein sequence ID" value="KAL3285559.1"/>
    <property type="molecule type" value="Genomic_DNA"/>
</dbReference>
<feature type="signal peptide" evidence="12">
    <location>
        <begin position="1"/>
        <end position="24"/>
    </location>
</feature>
<keyword evidence="5 10" id="KW-0378">Hydrolase</keyword>
<keyword evidence="2" id="KW-0964">Secreted</keyword>
<evidence type="ECO:0000256" key="4">
    <source>
        <dbReference type="ARBA" id="ARBA00022729"/>
    </source>
</evidence>
<dbReference type="PROSITE" id="PS00134">
    <property type="entry name" value="TRYPSIN_HIS"/>
    <property type="match status" value="1"/>
</dbReference>
<dbReference type="GO" id="GO:0006508">
    <property type="term" value="P:proteolysis"/>
    <property type="evidence" value="ECO:0007669"/>
    <property type="project" value="UniProtKB-KW"/>
</dbReference>
<feature type="domain" description="Peptidase S1" evidence="13">
    <location>
        <begin position="199"/>
        <end position="460"/>
    </location>
</feature>
<evidence type="ECO:0000256" key="9">
    <source>
        <dbReference type="ARBA" id="ARBA00024195"/>
    </source>
</evidence>
<evidence type="ECO:0000313" key="14">
    <source>
        <dbReference type="EMBL" id="KAL3285559.1"/>
    </source>
</evidence>
<dbReference type="InterPro" id="IPR051487">
    <property type="entry name" value="Ser/Thr_Proteases_Immune/Dev"/>
</dbReference>
<dbReference type="InterPro" id="IPR009003">
    <property type="entry name" value="Peptidase_S1_PA"/>
</dbReference>
<dbReference type="SUPFAM" id="SSF50494">
    <property type="entry name" value="Trypsin-like serine proteases"/>
    <property type="match status" value="1"/>
</dbReference>
<gene>
    <name evidence="14" type="ORF">HHI36_000089</name>
</gene>
<dbReference type="AlphaFoldDB" id="A0ABD2P3J9"/>
<dbReference type="GO" id="GO:0008236">
    <property type="term" value="F:serine-type peptidase activity"/>
    <property type="evidence" value="ECO:0007669"/>
    <property type="project" value="UniProtKB-KW"/>
</dbReference>
<evidence type="ECO:0000256" key="1">
    <source>
        <dbReference type="ARBA" id="ARBA00004613"/>
    </source>
</evidence>
<dbReference type="InterPro" id="IPR001314">
    <property type="entry name" value="Peptidase_S1A"/>
</dbReference>
<keyword evidence="4 12" id="KW-0732">Signal</keyword>
<dbReference type="Gene3D" id="2.40.10.10">
    <property type="entry name" value="Trypsin-like serine proteases"/>
    <property type="match status" value="2"/>
</dbReference>
<keyword evidence="15" id="KW-1185">Reference proteome</keyword>
<dbReference type="FunFam" id="2.40.10.10:FF:000146">
    <property type="entry name" value="Serine protease 53"/>
    <property type="match status" value="1"/>
</dbReference>
<evidence type="ECO:0000256" key="6">
    <source>
        <dbReference type="ARBA" id="ARBA00022825"/>
    </source>
</evidence>
<reference evidence="14 15" key="1">
    <citation type="journal article" date="2021" name="BMC Biol.">
        <title>Horizontally acquired antibacterial genes associated with adaptive radiation of ladybird beetles.</title>
        <authorList>
            <person name="Li H.S."/>
            <person name="Tang X.F."/>
            <person name="Huang Y.H."/>
            <person name="Xu Z.Y."/>
            <person name="Chen M.L."/>
            <person name="Du X.Y."/>
            <person name="Qiu B.Y."/>
            <person name="Chen P.T."/>
            <person name="Zhang W."/>
            <person name="Slipinski A."/>
            <person name="Escalona H.E."/>
            <person name="Waterhouse R.M."/>
            <person name="Zwick A."/>
            <person name="Pang H."/>
        </authorList>
    </citation>
    <scope>NUCLEOTIDE SEQUENCE [LARGE SCALE GENOMIC DNA]</scope>
    <source>
        <strain evidence="14">SYSU2018</strain>
    </source>
</reference>
<dbReference type="Pfam" id="PF00089">
    <property type="entry name" value="Trypsin"/>
    <property type="match status" value="1"/>
</dbReference>
<organism evidence="14 15">
    <name type="scientific">Cryptolaemus montrouzieri</name>
    <dbReference type="NCBI Taxonomy" id="559131"/>
    <lineage>
        <taxon>Eukaryota</taxon>
        <taxon>Metazoa</taxon>
        <taxon>Ecdysozoa</taxon>
        <taxon>Arthropoda</taxon>
        <taxon>Hexapoda</taxon>
        <taxon>Insecta</taxon>
        <taxon>Pterygota</taxon>
        <taxon>Neoptera</taxon>
        <taxon>Endopterygota</taxon>
        <taxon>Coleoptera</taxon>
        <taxon>Polyphaga</taxon>
        <taxon>Cucujiformia</taxon>
        <taxon>Coccinelloidea</taxon>
        <taxon>Coccinellidae</taxon>
        <taxon>Scymninae</taxon>
        <taxon>Scymnini</taxon>
        <taxon>Cryptolaemus</taxon>
    </lineage>
</organism>
<evidence type="ECO:0000256" key="3">
    <source>
        <dbReference type="ARBA" id="ARBA00022670"/>
    </source>
</evidence>
<dbReference type="PROSITE" id="PS50240">
    <property type="entry name" value="TRYPSIN_DOM"/>
    <property type="match status" value="1"/>
</dbReference>
<evidence type="ECO:0000259" key="13">
    <source>
        <dbReference type="PROSITE" id="PS50240"/>
    </source>
</evidence>
<evidence type="ECO:0000256" key="2">
    <source>
        <dbReference type="ARBA" id="ARBA00022525"/>
    </source>
</evidence>
<evidence type="ECO:0000313" key="15">
    <source>
        <dbReference type="Proteomes" id="UP001516400"/>
    </source>
</evidence>
<dbReference type="CDD" id="cd00190">
    <property type="entry name" value="Tryp_SPc"/>
    <property type="match status" value="1"/>
</dbReference>
<protein>
    <recommendedName>
        <fullName evidence="13">Peptidase S1 domain-containing protein</fullName>
    </recommendedName>
</protein>
<keyword evidence="8" id="KW-1015">Disulfide bond</keyword>
<comment type="subcellular location">
    <subcellularLocation>
        <location evidence="1">Secreted</location>
    </subcellularLocation>
</comment>
<sequence>MMVSVILSFVSFCFLSCALEGVTGICPDNFECIPSSKCIRNDEQDELIYFCNPDYPGAICCPKVILSKIKHPHNEDIDSDKIIFKHPLHELLPFNANDKKKNHSNKKETDTEDTEHRNSDKNTSRPPIMENFDDIRLNLPDFSTEDNLISRTNFTTNENKFDRISNKSSEKDSVENQFIVRRRKPFEEKCGLATAVNKITGGDVAELGQFPWMALLGFKQAAVPSTQYLCGGSLITKSHVLTAAHCILKNRPLELYSVRFGEFNLSSPNDCMEFGKDKVCADKHVDIPVESVMIHPEYNVKTLKNDIAIIKIRHPVRETAYIRTVCLPFDRDMSNVNLTGQRFIISGWGKSNSANLFGSNVLKFARVTTWDPQKCNMSIPPEVQPLSSTQLCANGPNTEDACKGDSGGPLINITIDAHSEVRNIQYGIVSFGTATCGDHNLPTIYTRVDKYLQWILENVT</sequence>
<feature type="chain" id="PRO_5044829722" description="Peptidase S1 domain-containing protein" evidence="12">
    <location>
        <begin position="25"/>
        <end position="460"/>
    </location>
</feature>
<keyword evidence="3 10" id="KW-0645">Protease</keyword>
<feature type="region of interest" description="Disordered" evidence="11">
    <location>
        <begin position="95"/>
        <end position="130"/>
    </location>
</feature>
<dbReference type="InterPro" id="IPR033116">
    <property type="entry name" value="TRYPSIN_SER"/>
</dbReference>
<dbReference type="PROSITE" id="PS00135">
    <property type="entry name" value="TRYPSIN_SER"/>
    <property type="match status" value="1"/>
</dbReference>
<evidence type="ECO:0000256" key="11">
    <source>
        <dbReference type="SAM" id="MobiDB-lite"/>
    </source>
</evidence>